<feature type="signal peptide" evidence="2">
    <location>
        <begin position="1"/>
        <end position="25"/>
    </location>
</feature>
<keyword evidence="1" id="KW-0472">Membrane</keyword>
<protein>
    <submittedName>
        <fullName evidence="3">Copper amine oxidase</fullName>
    </submittedName>
</protein>
<dbReference type="Proteomes" id="UP000078447">
    <property type="component" value="Unassembled WGS sequence"/>
</dbReference>
<feature type="chain" id="PRO_5047465904" evidence="2">
    <location>
        <begin position="26"/>
        <end position="457"/>
    </location>
</feature>
<evidence type="ECO:0000256" key="1">
    <source>
        <dbReference type="SAM" id="Phobius"/>
    </source>
</evidence>
<comment type="caution">
    <text evidence="3">The sequence shown here is derived from an EMBL/GenBank/DDBJ whole genome shotgun (WGS) entry which is preliminary data.</text>
</comment>
<keyword evidence="2" id="KW-0732">Signal</keyword>
<dbReference type="EMBL" id="LVVL01000016">
    <property type="protein sequence ID" value="OAN10668.1"/>
    <property type="molecule type" value="Genomic_DNA"/>
</dbReference>
<evidence type="ECO:0000313" key="4">
    <source>
        <dbReference type="Proteomes" id="UP000078447"/>
    </source>
</evidence>
<keyword evidence="1" id="KW-0812">Transmembrane</keyword>
<feature type="transmembrane region" description="Helical" evidence="1">
    <location>
        <begin position="432"/>
        <end position="450"/>
    </location>
</feature>
<accession>A0ABX2V600</accession>
<dbReference type="RefSeq" id="WP_028107118.1">
    <property type="nucleotide sequence ID" value="NZ_LVVL01000016.1"/>
</dbReference>
<sequence length="457" mass="48934">MKMKKSYLAVPLSAALLIPAAGVSAHGHEDHSKMSHSSGKVSLDVSSPASDLRATLDQLLSEHAFLAVVAMQKGIDGKEDFEQAAGALNQNTDDLSAAVGSVYGDEAGEAFKEIWASHIGYFVDYVKATGAKDEDAKQKALKELDEYRVEQAAFLDKATEGRLKAADLEGGLKVHITQLLTSFDSYVAGDYDAAYSNLRIAIEHMYMVGEGLSGAIVDQYPDKFKNTKVDTPAADLRAGLNRNFSEHAALAVLAMQKGIDGAKDFDAAAGALGENTDDLTASIGSVYGSEAAQEFKKIWSSHIGYFVDYVKATGAKDDEARDMAVQELDEYRVEQAAFLDAATEGRLKSKDLEEGLKVHIDQLLLAFNSYNEKDYDKTYPAIREAYGHMYGVGEGTATAIVDQFPDKFKGAPAGMPNTGLGGAAEAQSSAGILWSLLGIAAASILGFFGLRGRRSQH</sequence>
<name>A0ABX2V600_9BACL</name>
<gene>
    <name evidence="3" type="ORF">A3783_12620</name>
</gene>
<keyword evidence="4" id="KW-1185">Reference proteome</keyword>
<reference evidence="3 4" key="1">
    <citation type="submission" date="2016-03" db="EMBL/GenBank/DDBJ databases">
        <authorList>
            <person name="Cho S.-Y."/>
            <person name="Lim S."/>
            <person name="Kim H."/>
            <person name="Soh E.H."/>
            <person name="Moon J.S."/>
        </authorList>
    </citation>
    <scope>NUCLEOTIDE SEQUENCE [LARGE SCALE GENOMIC DNA]</scope>
    <source>
        <strain evidence="3 4">KCTC 3810</strain>
    </source>
</reference>
<keyword evidence="1" id="KW-1133">Transmembrane helix</keyword>
<evidence type="ECO:0000313" key="3">
    <source>
        <dbReference type="EMBL" id="OAN10668.1"/>
    </source>
</evidence>
<organism evidence="3 4">
    <name type="scientific">Exiguobacterium undae</name>
    <dbReference type="NCBI Taxonomy" id="169177"/>
    <lineage>
        <taxon>Bacteria</taxon>
        <taxon>Bacillati</taxon>
        <taxon>Bacillota</taxon>
        <taxon>Bacilli</taxon>
        <taxon>Bacillales</taxon>
        <taxon>Bacillales Family XII. Incertae Sedis</taxon>
        <taxon>Exiguobacterium</taxon>
    </lineage>
</organism>
<evidence type="ECO:0000256" key="2">
    <source>
        <dbReference type="SAM" id="SignalP"/>
    </source>
</evidence>
<proteinExistence type="predicted"/>